<dbReference type="Proteomes" id="UP001163823">
    <property type="component" value="Chromosome 4"/>
</dbReference>
<dbReference type="EMBL" id="JARAOO010000004">
    <property type="protein sequence ID" value="KAJ7971751.1"/>
    <property type="molecule type" value="Genomic_DNA"/>
</dbReference>
<keyword evidence="2" id="KW-1185">Reference proteome</keyword>
<protein>
    <submittedName>
        <fullName evidence="1">Integrase-like protein</fullName>
    </submittedName>
</protein>
<evidence type="ECO:0000313" key="1">
    <source>
        <dbReference type="EMBL" id="KAJ7971751.1"/>
    </source>
</evidence>
<dbReference type="KEGG" id="qsa:O6P43_009731"/>
<reference evidence="1" key="1">
    <citation type="journal article" date="2023" name="Science">
        <title>Elucidation of the pathway for biosynthesis of saponin adjuvants from the soapbark tree.</title>
        <authorList>
            <person name="Reed J."/>
            <person name="Orme A."/>
            <person name="El-Demerdash A."/>
            <person name="Owen C."/>
            <person name="Martin L.B.B."/>
            <person name="Misra R.C."/>
            <person name="Kikuchi S."/>
            <person name="Rejzek M."/>
            <person name="Martin A.C."/>
            <person name="Harkess A."/>
            <person name="Leebens-Mack J."/>
            <person name="Louveau T."/>
            <person name="Stephenson M.J."/>
            <person name="Osbourn A."/>
        </authorList>
    </citation>
    <scope>NUCLEOTIDE SEQUENCE</scope>
    <source>
        <strain evidence="1">S10</strain>
    </source>
</reference>
<organism evidence="1 2">
    <name type="scientific">Quillaja saponaria</name>
    <name type="common">Soap bark tree</name>
    <dbReference type="NCBI Taxonomy" id="32244"/>
    <lineage>
        <taxon>Eukaryota</taxon>
        <taxon>Viridiplantae</taxon>
        <taxon>Streptophyta</taxon>
        <taxon>Embryophyta</taxon>
        <taxon>Tracheophyta</taxon>
        <taxon>Spermatophyta</taxon>
        <taxon>Magnoliopsida</taxon>
        <taxon>eudicotyledons</taxon>
        <taxon>Gunneridae</taxon>
        <taxon>Pentapetalae</taxon>
        <taxon>rosids</taxon>
        <taxon>fabids</taxon>
        <taxon>Fabales</taxon>
        <taxon>Quillajaceae</taxon>
        <taxon>Quillaja</taxon>
    </lineage>
</organism>
<accession>A0AAD7VDD9</accession>
<gene>
    <name evidence="1" type="ORF">O6P43_009731</name>
</gene>
<sequence>MIQQMAQFAGLLNDYPNSHFISFLELCDIFKLNGVLDDALGKLTVDVARLHSPISIVSKRDPRDLHRHITSGQDQVVKYGADIEPCVEDHNVPYKAGDVTLCATGPERGNRGKNKIAPSHEIEEDRPLIHIVGDRAFIEDDPKYMKVVTTTSSIMTKHLLGSLFQY</sequence>
<proteinExistence type="predicted"/>
<evidence type="ECO:0000313" key="2">
    <source>
        <dbReference type="Proteomes" id="UP001163823"/>
    </source>
</evidence>
<name>A0AAD7VDD9_QUISA</name>
<dbReference type="AlphaFoldDB" id="A0AAD7VDD9"/>
<comment type="caution">
    <text evidence="1">The sequence shown here is derived from an EMBL/GenBank/DDBJ whole genome shotgun (WGS) entry which is preliminary data.</text>
</comment>